<dbReference type="InterPro" id="IPR015797">
    <property type="entry name" value="NUDIX_hydrolase-like_dom_sf"/>
</dbReference>
<dbReference type="Pfam" id="PF00293">
    <property type="entry name" value="NUDIX"/>
    <property type="match status" value="1"/>
</dbReference>
<feature type="compositionally biased region" description="Low complexity" evidence="1">
    <location>
        <begin position="14"/>
        <end position="27"/>
    </location>
</feature>
<evidence type="ECO:0000313" key="4">
    <source>
        <dbReference type="Proteomes" id="UP000255207"/>
    </source>
</evidence>
<evidence type="ECO:0000313" key="3">
    <source>
        <dbReference type="EMBL" id="RDJ20034.1"/>
    </source>
</evidence>
<feature type="region of interest" description="Disordered" evidence="1">
    <location>
        <begin position="1"/>
        <end position="27"/>
    </location>
</feature>
<keyword evidence="4" id="KW-1185">Reference proteome</keyword>
<sequence>MGYPEPWTRPNPSSPGSSRSSLASAPRSPIRASILRWQIAERHALDSRDTFPGHVTTSAIVLSPDHCRILLIDHVVIGRWLQPGGHYEPAEFFHQSAAREALEETSVAGLKLHPWHGGGDLPFAIDSHDVPGKPSRGEPAHIHHDLQYLFLADPALPLVAQEEEVHAAAWKPIAALEEIAPRAFARLASVAAP</sequence>
<dbReference type="PANTHER" id="PTHR43736:SF1">
    <property type="entry name" value="DIHYDRONEOPTERIN TRIPHOSPHATE DIPHOSPHATASE"/>
    <property type="match status" value="1"/>
</dbReference>
<feature type="domain" description="Nudix hydrolase" evidence="2">
    <location>
        <begin position="52"/>
        <end position="193"/>
    </location>
</feature>
<dbReference type="AlphaFoldDB" id="A0A370KYG5"/>
<organism evidence="3 4">
    <name type="scientific">Bosea caraganae</name>
    <dbReference type="NCBI Taxonomy" id="2763117"/>
    <lineage>
        <taxon>Bacteria</taxon>
        <taxon>Pseudomonadati</taxon>
        <taxon>Pseudomonadota</taxon>
        <taxon>Alphaproteobacteria</taxon>
        <taxon>Hyphomicrobiales</taxon>
        <taxon>Boseaceae</taxon>
        <taxon>Bosea</taxon>
    </lineage>
</organism>
<dbReference type="CDD" id="cd03674">
    <property type="entry name" value="NUDIX_Hydrolase"/>
    <property type="match status" value="1"/>
</dbReference>
<dbReference type="OrthoDB" id="129709at2"/>
<dbReference type="EMBL" id="QQTP01000023">
    <property type="protein sequence ID" value="RDJ20034.1"/>
    <property type="molecule type" value="Genomic_DNA"/>
</dbReference>
<proteinExistence type="predicted"/>
<reference evidence="4" key="1">
    <citation type="submission" date="2018-07" db="EMBL/GenBank/DDBJ databases">
        <authorList>
            <person name="Safronova V.I."/>
            <person name="Chirak E.R."/>
            <person name="Sazanova A.L."/>
        </authorList>
    </citation>
    <scope>NUCLEOTIDE SEQUENCE [LARGE SCALE GENOMIC DNA]</scope>
    <source>
        <strain evidence="4">RCAM04685</strain>
    </source>
</reference>
<dbReference type="PANTHER" id="PTHR43736">
    <property type="entry name" value="ADP-RIBOSE PYROPHOSPHATASE"/>
    <property type="match status" value="1"/>
</dbReference>
<dbReference type="Proteomes" id="UP000255207">
    <property type="component" value="Unassembled WGS sequence"/>
</dbReference>
<protein>
    <submittedName>
        <fullName evidence="3">NUDIX domain-containing protein</fullName>
    </submittedName>
</protein>
<dbReference type="Gene3D" id="3.90.79.10">
    <property type="entry name" value="Nucleoside Triphosphate Pyrophosphohydrolase"/>
    <property type="match status" value="1"/>
</dbReference>
<name>A0A370KYG5_9HYPH</name>
<accession>A0A370KYG5</accession>
<evidence type="ECO:0000259" key="2">
    <source>
        <dbReference type="PROSITE" id="PS51462"/>
    </source>
</evidence>
<dbReference type="SUPFAM" id="SSF55811">
    <property type="entry name" value="Nudix"/>
    <property type="match status" value="1"/>
</dbReference>
<dbReference type="PROSITE" id="PS51462">
    <property type="entry name" value="NUDIX"/>
    <property type="match status" value="1"/>
</dbReference>
<gene>
    <name evidence="3" type="ORF">DWE98_26500</name>
</gene>
<comment type="caution">
    <text evidence="3">The sequence shown here is derived from an EMBL/GenBank/DDBJ whole genome shotgun (WGS) entry which is preliminary data.</text>
</comment>
<evidence type="ECO:0000256" key="1">
    <source>
        <dbReference type="SAM" id="MobiDB-lite"/>
    </source>
</evidence>
<dbReference type="InterPro" id="IPR000086">
    <property type="entry name" value="NUDIX_hydrolase_dom"/>
</dbReference>
<dbReference type="GO" id="GO:0003824">
    <property type="term" value="F:catalytic activity"/>
    <property type="evidence" value="ECO:0007669"/>
    <property type="project" value="UniProtKB-ARBA"/>
</dbReference>